<protein>
    <recommendedName>
        <fullName evidence="4">Lipoprotein</fullName>
    </recommendedName>
</protein>
<feature type="signal peptide" evidence="1">
    <location>
        <begin position="1"/>
        <end position="21"/>
    </location>
</feature>
<keyword evidence="3" id="KW-1185">Reference proteome</keyword>
<gene>
    <name evidence="2" type="ORF">ACFO5T_00990</name>
</gene>
<dbReference type="Proteomes" id="UP001595878">
    <property type="component" value="Unassembled WGS sequence"/>
</dbReference>
<comment type="caution">
    <text evidence="2">The sequence shown here is derived from an EMBL/GenBank/DDBJ whole genome shotgun (WGS) entry which is preliminary data.</text>
</comment>
<sequence>MKKTFFLLLLASLFLINCNNDDNGNDGPTDPLDELPAATQTGAQTLGCLINGEPFIPSNFGNSAPNAFYQFVDGAYTLSIYASSGGGNSLTSIRIQSIDNPILIETGDAYPLLNCDIPNYCGELTSFPDELIAVNSQNSSPGVLTITRFDDSIISGTFAFTVLDNDGNEITITDGRFDLNYTN</sequence>
<dbReference type="EMBL" id="JBHSHB010000007">
    <property type="protein sequence ID" value="MFC4688993.1"/>
    <property type="molecule type" value="Genomic_DNA"/>
</dbReference>
<proteinExistence type="predicted"/>
<evidence type="ECO:0000313" key="3">
    <source>
        <dbReference type="Proteomes" id="UP001595878"/>
    </source>
</evidence>
<reference evidence="3" key="1">
    <citation type="journal article" date="2019" name="Int. J. Syst. Evol. Microbiol.">
        <title>The Global Catalogue of Microorganisms (GCM) 10K type strain sequencing project: providing services to taxonomists for standard genome sequencing and annotation.</title>
        <authorList>
            <consortium name="The Broad Institute Genomics Platform"/>
            <consortium name="The Broad Institute Genome Sequencing Center for Infectious Disease"/>
            <person name="Wu L."/>
            <person name="Ma J."/>
        </authorList>
    </citation>
    <scope>NUCLEOTIDE SEQUENCE [LARGE SCALE GENOMIC DNA]</scope>
    <source>
        <strain evidence="3">CGMCC 4.7427</strain>
    </source>
</reference>
<dbReference type="RefSeq" id="WP_380031293.1">
    <property type="nucleotide sequence ID" value="NZ_JBHSHB010000007.1"/>
</dbReference>
<evidence type="ECO:0000256" key="1">
    <source>
        <dbReference type="SAM" id="SignalP"/>
    </source>
</evidence>
<accession>A0ABV9L5R2</accession>
<feature type="chain" id="PRO_5047342720" description="Lipoprotein" evidence="1">
    <location>
        <begin position="22"/>
        <end position="183"/>
    </location>
</feature>
<organism evidence="2 3">
    <name type="scientific">Dokdonia genika</name>
    <dbReference type="NCBI Taxonomy" id="308113"/>
    <lineage>
        <taxon>Bacteria</taxon>
        <taxon>Pseudomonadati</taxon>
        <taxon>Bacteroidota</taxon>
        <taxon>Flavobacteriia</taxon>
        <taxon>Flavobacteriales</taxon>
        <taxon>Flavobacteriaceae</taxon>
        <taxon>Dokdonia</taxon>
    </lineage>
</organism>
<evidence type="ECO:0000313" key="2">
    <source>
        <dbReference type="EMBL" id="MFC4688993.1"/>
    </source>
</evidence>
<name>A0ABV9L5R2_9FLAO</name>
<keyword evidence="1" id="KW-0732">Signal</keyword>
<evidence type="ECO:0008006" key="4">
    <source>
        <dbReference type="Google" id="ProtNLM"/>
    </source>
</evidence>